<dbReference type="AlphaFoldDB" id="A0A519BES3"/>
<sequence length="106" mass="12460">MPILKKENEITIRAFIDKNVYDKALAFKEKALKEYNIRLSVRDIIKKGLSLKEDELSRVKVVSYTEPELFERYIKIKEKNKNLEVGDIICAGLRQSLNEFKKIINE</sequence>
<dbReference type="Proteomes" id="UP000316562">
    <property type="component" value="Unassembled WGS sequence"/>
</dbReference>
<reference evidence="1 2" key="1">
    <citation type="journal article" date="2019" name="ISME J.">
        <title>Insights into ecological role of a new deltaproteobacterial order Candidatus Acidulodesulfobacterales by metagenomics and metatranscriptomics.</title>
        <authorList>
            <person name="Tan S."/>
            <person name="Liu J."/>
            <person name="Fang Y."/>
            <person name="Hedlund B.P."/>
            <person name="Lian Z.H."/>
            <person name="Huang L.Y."/>
            <person name="Li J.T."/>
            <person name="Huang L.N."/>
            <person name="Li W.J."/>
            <person name="Jiang H.C."/>
            <person name="Dong H.L."/>
            <person name="Shu W.S."/>
        </authorList>
    </citation>
    <scope>NUCLEOTIDE SEQUENCE [LARGE SCALE GENOMIC DNA]</scope>
    <source>
        <strain evidence="1">AP2</strain>
    </source>
</reference>
<gene>
    <name evidence="1" type="ORF">EVJ46_09635</name>
</gene>
<organism evidence="1 2">
    <name type="scientific">Acididesulfobacter guangdongensis</name>
    <dbReference type="NCBI Taxonomy" id="2597225"/>
    <lineage>
        <taxon>Bacteria</taxon>
        <taxon>Deltaproteobacteria</taxon>
        <taxon>Candidatus Acidulodesulfobacterales</taxon>
        <taxon>Candidatus Acididesulfobacter</taxon>
    </lineage>
</organism>
<comment type="caution">
    <text evidence="1">The sequence shown here is derived from an EMBL/GenBank/DDBJ whole genome shotgun (WGS) entry which is preliminary data.</text>
</comment>
<dbReference type="EMBL" id="SGBC01000004">
    <property type="protein sequence ID" value="RZD15771.1"/>
    <property type="molecule type" value="Genomic_DNA"/>
</dbReference>
<evidence type="ECO:0000313" key="1">
    <source>
        <dbReference type="EMBL" id="RZD15771.1"/>
    </source>
</evidence>
<protein>
    <submittedName>
        <fullName evidence="1">Uncharacterized protein</fullName>
    </submittedName>
</protein>
<name>A0A519BES3_ACIG2</name>
<accession>A0A519BES3</accession>
<evidence type="ECO:0000313" key="2">
    <source>
        <dbReference type="Proteomes" id="UP000316562"/>
    </source>
</evidence>
<proteinExistence type="predicted"/>